<evidence type="ECO:0000256" key="4">
    <source>
        <dbReference type="ARBA" id="ARBA00022741"/>
    </source>
</evidence>
<sequence length="540" mass="63650">MRRYRKKSIKLTDKSSKATNHNRTKKSMRDDTIDEKDEVITSKKYVNCKSKDFGECELEILRNAVNNIENKKGEEVTNTPEVKQIIQIVEDFIKDNNLVCYGGTAINNILPKRDQFYNFDIEMPDYDFFSSNAMNDAKKLADLYKKKGYDEVLATAGTHYGTFKVFVNFIPVADITQMSHEVFDVIQKESIRVAQIRYTPPNFLRMLMYLEISRPGGDVSRWEKVQKRLNALNKNYPLKLRSCVKKTLQPGFKFTKDKALKIHKCIRDAVTDNGFVFFGGYATYLYSRYMSDKIKTKFDREQSQFDILAKDIHRAAILVKERLMDKYIYEKNIKIIEHPPVGSITLQIVPEHIEIKVHNQTVCIIFKPVNCHSYNEIEVDKVKYKIATIDTMLSFFLSFIYSKRDYFNRDRILCMADFLYNVQQKNRLSQKGILKRFNIDCYGKGVTKEDIRQEKSDAFQKLKSKQNTDEYDRWFLKYRPSGDNVEDTEWKKYTEKELLSMLKNAQKNKNAENDKKDKNTTKKRRKKSKKSKNTRKFILF</sequence>
<feature type="compositionally biased region" description="Basic and acidic residues" evidence="8">
    <location>
        <begin position="509"/>
        <end position="520"/>
    </location>
</feature>
<keyword evidence="2" id="KW-0507">mRNA processing</keyword>
<keyword evidence="7" id="KW-0804">Transcription</keyword>
<evidence type="ECO:0000256" key="7">
    <source>
        <dbReference type="ARBA" id="ARBA00023163"/>
    </source>
</evidence>
<dbReference type="GO" id="GO:0005524">
    <property type="term" value="F:ATP binding"/>
    <property type="evidence" value="ECO:0007669"/>
    <property type="project" value="UniProtKB-KW"/>
</dbReference>
<dbReference type="GO" id="GO:0006397">
    <property type="term" value="P:mRNA processing"/>
    <property type="evidence" value="ECO:0007669"/>
    <property type="project" value="UniProtKB-KW"/>
</dbReference>
<dbReference type="Pfam" id="PF19244">
    <property type="entry name" value="Poly_A_pol_cat"/>
    <property type="match status" value="1"/>
</dbReference>
<feature type="region of interest" description="Disordered" evidence="8">
    <location>
        <begin position="1"/>
        <end position="31"/>
    </location>
</feature>
<feature type="domain" description="Poly(A) polymerase catalytic subunit" evidence="9">
    <location>
        <begin position="87"/>
        <end position="215"/>
    </location>
</feature>
<keyword evidence="3" id="KW-0808">Transferase</keyword>
<accession>A0A6C0BT71</accession>
<name>A0A6C0BT71_9ZZZZ</name>
<evidence type="ECO:0000256" key="6">
    <source>
        <dbReference type="ARBA" id="ARBA00022844"/>
    </source>
</evidence>
<evidence type="ECO:0000256" key="5">
    <source>
        <dbReference type="ARBA" id="ARBA00022840"/>
    </source>
</evidence>
<evidence type="ECO:0000256" key="3">
    <source>
        <dbReference type="ARBA" id="ARBA00022679"/>
    </source>
</evidence>
<evidence type="ECO:0000256" key="2">
    <source>
        <dbReference type="ARBA" id="ARBA00022664"/>
    </source>
</evidence>
<keyword evidence="6" id="KW-0946">Virion</keyword>
<dbReference type="GO" id="GO:0044423">
    <property type="term" value="C:virion component"/>
    <property type="evidence" value="ECO:0007669"/>
    <property type="project" value="UniProtKB-KW"/>
</dbReference>
<dbReference type="InterPro" id="IPR045355">
    <property type="entry name" value="PolyA_pol_cat_su"/>
</dbReference>
<organism evidence="10">
    <name type="scientific">viral metagenome</name>
    <dbReference type="NCBI Taxonomy" id="1070528"/>
    <lineage>
        <taxon>unclassified sequences</taxon>
        <taxon>metagenomes</taxon>
        <taxon>organismal metagenomes</taxon>
    </lineage>
</organism>
<protein>
    <recommendedName>
        <fullName evidence="9">Poly(A) polymerase catalytic subunit domain-containing protein</fullName>
    </recommendedName>
</protein>
<proteinExistence type="predicted"/>
<dbReference type="EMBL" id="MN739236">
    <property type="protein sequence ID" value="QHS94981.1"/>
    <property type="molecule type" value="Genomic_DNA"/>
</dbReference>
<evidence type="ECO:0000259" key="9">
    <source>
        <dbReference type="Pfam" id="PF19244"/>
    </source>
</evidence>
<feature type="region of interest" description="Disordered" evidence="8">
    <location>
        <begin position="504"/>
        <end position="540"/>
    </location>
</feature>
<comment type="subcellular location">
    <subcellularLocation>
        <location evidence="1">Virion</location>
    </subcellularLocation>
</comment>
<feature type="compositionally biased region" description="Basic residues" evidence="8">
    <location>
        <begin position="521"/>
        <end position="540"/>
    </location>
</feature>
<reference evidence="10" key="1">
    <citation type="journal article" date="2020" name="Nature">
        <title>Giant virus diversity and host interactions through global metagenomics.</title>
        <authorList>
            <person name="Schulz F."/>
            <person name="Roux S."/>
            <person name="Paez-Espino D."/>
            <person name="Jungbluth S."/>
            <person name="Walsh D.A."/>
            <person name="Denef V.J."/>
            <person name="McMahon K.D."/>
            <person name="Konstantinidis K.T."/>
            <person name="Eloe-Fadrosh E.A."/>
            <person name="Kyrpides N.C."/>
            <person name="Woyke T."/>
        </authorList>
    </citation>
    <scope>NUCLEOTIDE SEQUENCE</scope>
    <source>
        <strain evidence="10">GVMAG-M-3300018428-16</strain>
    </source>
</reference>
<dbReference type="GO" id="GO:0016740">
    <property type="term" value="F:transferase activity"/>
    <property type="evidence" value="ECO:0007669"/>
    <property type="project" value="UniProtKB-KW"/>
</dbReference>
<dbReference type="AlphaFoldDB" id="A0A6C0BT71"/>
<keyword evidence="4" id="KW-0547">Nucleotide-binding</keyword>
<evidence type="ECO:0000313" key="10">
    <source>
        <dbReference type="EMBL" id="QHS94981.1"/>
    </source>
</evidence>
<evidence type="ECO:0000256" key="1">
    <source>
        <dbReference type="ARBA" id="ARBA00004328"/>
    </source>
</evidence>
<keyword evidence="5" id="KW-0067">ATP-binding</keyword>
<evidence type="ECO:0000256" key="8">
    <source>
        <dbReference type="SAM" id="MobiDB-lite"/>
    </source>
</evidence>